<feature type="signal peptide" evidence="1">
    <location>
        <begin position="1"/>
        <end position="16"/>
    </location>
</feature>
<dbReference type="Proteomes" id="UP000077248">
    <property type="component" value="Unassembled WGS sequence"/>
</dbReference>
<feature type="chain" id="PRO_5008060072" description="Secreted protein" evidence="1">
    <location>
        <begin position="17"/>
        <end position="87"/>
    </location>
</feature>
<keyword evidence="1" id="KW-0732">Signal</keyword>
<name>A0A177E1A6_ALTAL</name>
<dbReference type="GeneID" id="29116764"/>
<accession>A0A177E1A6</accession>
<dbReference type="RefSeq" id="XP_018390632.1">
    <property type="nucleotide sequence ID" value="XM_018531170.1"/>
</dbReference>
<dbReference type="VEuPathDB" id="FungiDB:CC77DRAFT_307272"/>
<keyword evidence="3" id="KW-1185">Reference proteome</keyword>
<reference evidence="2 3" key="1">
    <citation type="submission" date="2016-05" db="EMBL/GenBank/DDBJ databases">
        <title>Comparative analysis of secretome profiles of manganese(II)-oxidizing ascomycete fungi.</title>
        <authorList>
            <consortium name="DOE Joint Genome Institute"/>
            <person name="Zeiner C.A."/>
            <person name="Purvine S.O."/>
            <person name="Zink E.M."/>
            <person name="Wu S."/>
            <person name="Pasa-Tolic L."/>
            <person name="Chaput D.L."/>
            <person name="Haridas S."/>
            <person name="Grigoriev I.V."/>
            <person name="Santelli C.M."/>
            <person name="Hansel C.M."/>
        </authorList>
    </citation>
    <scope>NUCLEOTIDE SEQUENCE [LARGE SCALE GENOMIC DNA]</scope>
    <source>
        <strain evidence="2 3">SRC1lrK2f</strain>
    </source>
</reference>
<evidence type="ECO:0008006" key="4">
    <source>
        <dbReference type="Google" id="ProtNLM"/>
    </source>
</evidence>
<proteinExistence type="predicted"/>
<sequence>MLMYAFLLSRLPIILSDITAIADTTIPRTNAILHPSHCKPMIASAFRISYQQHTRHVASIVREAGQNSATRRCDRHAVYYHRLWLQL</sequence>
<organism evidence="2 3">
    <name type="scientific">Alternaria alternata</name>
    <name type="common">Alternaria rot fungus</name>
    <name type="synonym">Torula alternata</name>
    <dbReference type="NCBI Taxonomy" id="5599"/>
    <lineage>
        <taxon>Eukaryota</taxon>
        <taxon>Fungi</taxon>
        <taxon>Dikarya</taxon>
        <taxon>Ascomycota</taxon>
        <taxon>Pezizomycotina</taxon>
        <taxon>Dothideomycetes</taxon>
        <taxon>Pleosporomycetidae</taxon>
        <taxon>Pleosporales</taxon>
        <taxon>Pleosporineae</taxon>
        <taxon>Pleosporaceae</taxon>
        <taxon>Alternaria</taxon>
        <taxon>Alternaria sect. Alternaria</taxon>
        <taxon>Alternaria alternata complex</taxon>
    </lineage>
</organism>
<dbReference type="KEGG" id="aalt:CC77DRAFT_307272"/>
<evidence type="ECO:0000313" key="2">
    <source>
        <dbReference type="EMBL" id="OAG25211.1"/>
    </source>
</evidence>
<evidence type="ECO:0000256" key="1">
    <source>
        <dbReference type="SAM" id="SignalP"/>
    </source>
</evidence>
<evidence type="ECO:0000313" key="3">
    <source>
        <dbReference type="Proteomes" id="UP000077248"/>
    </source>
</evidence>
<gene>
    <name evidence="2" type="ORF">CC77DRAFT_307272</name>
</gene>
<protein>
    <recommendedName>
        <fullName evidence="4">Secreted protein</fullName>
    </recommendedName>
</protein>
<dbReference type="EMBL" id="KV441470">
    <property type="protein sequence ID" value="OAG25211.1"/>
    <property type="molecule type" value="Genomic_DNA"/>
</dbReference>
<dbReference type="AlphaFoldDB" id="A0A177E1A6"/>